<sequence>SIILLVMICLHDPLCFTSGILGVMLPSRWIKFSLISLPIFLELTFLGFVEAEENPEISEAYAVAAVPYFVFFKGADPSSLANKVGEIAGSTTSSEPASPASLGLAAGPTILETVKENAKATAKDRAQPLSTTTDALKTRPFGKAHQLSPCHVVHERYT</sequence>
<dbReference type="AlphaFoldDB" id="A0AAU9RPT0"/>
<proteinExistence type="predicted"/>
<evidence type="ECO:0000313" key="1">
    <source>
        <dbReference type="EMBL" id="CAH2046536.1"/>
    </source>
</evidence>
<name>A0AAU9RPT0_THLAR</name>
<feature type="non-terminal residue" evidence="1">
    <location>
        <position position="158"/>
    </location>
</feature>
<dbReference type="Proteomes" id="UP000836841">
    <property type="component" value="Chromosome 2"/>
</dbReference>
<dbReference type="EMBL" id="OU466858">
    <property type="protein sequence ID" value="CAH2046536.1"/>
    <property type="molecule type" value="Genomic_DNA"/>
</dbReference>
<gene>
    <name evidence="1" type="ORF">TAV2_LOCUS5949</name>
</gene>
<evidence type="ECO:0000313" key="2">
    <source>
        <dbReference type="Proteomes" id="UP000836841"/>
    </source>
</evidence>
<reference evidence="1 2" key="1">
    <citation type="submission" date="2022-03" db="EMBL/GenBank/DDBJ databases">
        <authorList>
            <person name="Nunn A."/>
            <person name="Chopra R."/>
            <person name="Nunn A."/>
            <person name="Contreras Garrido A."/>
        </authorList>
    </citation>
    <scope>NUCLEOTIDE SEQUENCE [LARGE SCALE GENOMIC DNA]</scope>
</reference>
<protein>
    <submittedName>
        <fullName evidence="1">Uncharacterized protein</fullName>
    </submittedName>
</protein>
<accession>A0AAU9RPT0</accession>
<organism evidence="1 2">
    <name type="scientific">Thlaspi arvense</name>
    <name type="common">Field penny-cress</name>
    <dbReference type="NCBI Taxonomy" id="13288"/>
    <lineage>
        <taxon>Eukaryota</taxon>
        <taxon>Viridiplantae</taxon>
        <taxon>Streptophyta</taxon>
        <taxon>Embryophyta</taxon>
        <taxon>Tracheophyta</taxon>
        <taxon>Spermatophyta</taxon>
        <taxon>Magnoliopsida</taxon>
        <taxon>eudicotyledons</taxon>
        <taxon>Gunneridae</taxon>
        <taxon>Pentapetalae</taxon>
        <taxon>rosids</taxon>
        <taxon>malvids</taxon>
        <taxon>Brassicales</taxon>
        <taxon>Brassicaceae</taxon>
        <taxon>Thlaspideae</taxon>
        <taxon>Thlaspi</taxon>
    </lineage>
</organism>
<keyword evidence="2" id="KW-1185">Reference proteome</keyword>